<protein>
    <submittedName>
        <fullName evidence="2">Uncharacterized protein</fullName>
    </submittedName>
</protein>
<keyword evidence="3" id="KW-1185">Reference proteome</keyword>
<dbReference type="AlphaFoldDB" id="A0A5N5QBH9"/>
<name>A0A5N5QBH9_9AGAM</name>
<dbReference type="EMBL" id="SSOP01000356">
    <property type="protein sequence ID" value="KAB5588863.1"/>
    <property type="molecule type" value="Genomic_DNA"/>
</dbReference>
<accession>A0A5N5QBH9</accession>
<dbReference type="OrthoDB" id="3223818at2759"/>
<feature type="region of interest" description="Disordered" evidence="1">
    <location>
        <begin position="1"/>
        <end position="36"/>
    </location>
</feature>
<reference evidence="2 3" key="1">
    <citation type="journal article" date="2019" name="Fungal Biol. Biotechnol.">
        <title>Draft genome sequence of fastidious pathogen Ceratobasidium theobromae, which causes vascular-streak dieback in Theobroma cacao.</title>
        <authorList>
            <person name="Ali S.S."/>
            <person name="Asman A."/>
            <person name="Shao J."/>
            <person name="Firmansyah A.P."/>
            <person name="Susilo A.W."/>
            <person name="Rosmana A."/>
            <person name="McMahon P."/>
            <person name="Junaid M."/>
            <person name="Guest D."/>
            <person name="Kheng T.Y."/>
            <person name="Meinhardt L.W."/>
            <person name="Bailey B.A."/>
        </authorList>
    </citation>
    <scope>NUCLEOTIDE SEQUENCE [LARGE SCALE GENOMIC DNA]</scope>
    <source>
        <strain evidence="2 3">CT2</strain>
    </source>
</reference>
<feature type="region of interest" description="Disordered" evidence="1">
    <location>
        <begin position="70"/>
        <end position="97"/>
    </location>
</feature>
<feature type="region of interest" description="Disordered" evidence="1">
    <location>
        <begin position="116"/>
        <end position="249"/>
    </location>
</feature>
<gene>
    <name evidence="2" type="ORF">CTheo_7695</name>
</gene>
<evidence type="ECO:0000313" key="2">
    <source>
        <dbReference type="EMBL" id="KAB5588863.1"/>
    </source>
</evidence>
<organism evidence="2 3">
    <name type="scientific">Ceratobasidium theobromae</name>
    <dbReference type="NCBI Taxonomy" id="1582974"/>
    <lineage>
        <taxon>Eukaryota</taxon>
        <taxon>Fungi</taxon>
        <taxon>Dikarya</taxon>
        <taxon>Basidiomycota</taxon>
        <taxon>Agaricomycotina</taxon>
        <taxon>Agaricomycetes</taxon>
        <taxon>Cantharellales</taxon>
        <taxon>Ceratobasidiaceae</taxon>
        <taxon>Ceratobasidium</taxon>
    </lineage>
</organism>
<comment type="caution">
    <text evidence="2">The sequence shown here is derived from an EMBL/GenBank/DDBJ whole genome shotgun (WGS) entry which is preliminary data.</text>
</comment>
<evidence type="ECO:0000256" key="1">
    <source>
        <dbReference type="SAM" id="MobiDB-lite"/>
    </source>
</evidence>
<feature type="compositionally biased region" description="Low complexity" evidence="1">
    <location>
        <begin position="79"/>
        <end position="92"/>
    </location>
</feature>
<evidence type="ECO:0000313" key="3">
    <source>
        <dbReference type="Proteomes" id="UP000383932"/>
    </source>
</evidence>
<proteinExistence type="predicted"/>
<dbReference type="Proteomes" id="UP000383932">
    <property type="component" value="Unassembled WGS sequence"/>
</dbReference>
<sequence length="249" mass="26463">MPPLSLAKPSFSRDSLFEDSASSEGVPTPLELPLDDPSRVRLSIDIPKQPAQPLIGTPFTTDTTSLFEYPFPPVPSRPPLSNASSSSSIVSLPAPPSSATVDKHIPHVFARLANRIGSPGHRRVPSHGDLPPVPIPPRLRKLSSAHPPEDTKPIQLGNLSSHLSPSRAGHVGDSTDPKTASSHATGYVRDSPGLPIGVSNVASTPRPCAEMRHKPKRRSVSGYLVDLDENDEKPAGPGTKEVAHLDLAF</sequence>